<reference evidence="3" key="1">
    <citation type="submission" date="2022-10" db="EMBL/GenBank/DDBJ databases">
        <title>Genome assembly of Pristionchus species.</title>
        <authorList>
            <person name="Yoshida K."/>
            <person name="Sommer R.J."/>
        </authorList>
    </citation>
    <scope>NUCLEOTIDE SEQUENCE [LARGE SCALE GENOMIC DNA]</scope>
    <source>
        <strain evidence="3">RS5460</strain>
    </source>
</reference>
<comment type="caution">
    <text evidence="2">The sequence shown here is derived from an EMBL/GenBank/DDBJ whole genome shotgun (WGS) entry which is preliminary data.</text>
</comment>
<protein>
    <submittedName>
        <fullName evidence="2">Uncharacterized protein</fullName>
    </submittedName>
</protein>
<evidence type="ECO:0000313" key="3">
    <source>
        <dbReference type="Proteomes" id="UP001328107"/>
    </source>
</evidence>
<evidence type="ECO:0000313" key="2">
    <source>
        <dbReference type="EMBL" id="GMR61109.1"/>
    </source>
</evidence>
<dbReference type="Proteomes" id="UP001328107">
    <property type="component" value="Unassembled WGS sequence"/>
</dbReference>
<gene>
    <name evidence="2" type="ORF">PMAYCL1PPCAC_31304</name>
</gene>
<feature type="region of interest" description="Disordered" evidence="1">
    <location>
        <begin position="110"/>
        <end position="148"/>
    </location>
</feature>
<evidence type="ECO:0000256" key="1">
    <source>
        <dbReference type="SAM" id="MobiDB-lite"/>
    </source>
</evidence>
<sequence length="550" mass="61471">ASILDMRHDFGRVKEELSSAMLLCIPSYDQQTRLMLTISELLYEAVESVERRKNVKLATLVSAFEAMNSCDPPVDDQQLVLHKFARSFVLFVDLLSSSIKFSELQESQPIALPGPNRPSYHSPQQVQRREAGRVPMKRSRLDPDGRMPASAQNLSFSLNIPQQRPVPILRTEQLEMLPKEETIETASIDEWNASSLFDPSVPSGSGVVKEEDIDTYEAFWAPSSSINQANEAGMDVQTPIITDIKEEPLEAPIADKISFGSFPSSSSLDEFGPPSVEALPGDSVRCPYCEETRPKSKLVHHIKINHKRKWLRSPCDSQVDNCMNDSSAEFNGTVVQSKRGGPRGRTHVIDPTEVEDVEKLLDLEVLTALNLNNFVGQMDDASPENNLRTLEFLAKYGLIRNSNACPVCECQMTVILNDKKSGRYVWRCPACRTQSKSSKISVRAGSVFEKIRISITKYLYLVAHWVENRIMPIRESAKLFEIDENTIGKVFKQFSLLPLQSNQPMTLNQALYGLNLRMEDCDDNAPCNSQPVASVVTSLVTGTNIDPVSM</sequence>
<dbReference type="EMBL" id="BTRK01000006">
    <property type="protein sequence ID" value="GMR61109.1"/>
    <property type="molecule type" value="Genomic_DNA"/>
</dbReference>
<proteinExistence type="predicted"/>
<accession>A0AAN5IE21</accession>
<name>A0AAN5IE21_9BILA</name>
<dbReference type="AlphaFoldDB" id="A0AAN5IE21"/>
<organism evidence="2 3">
    <name type="scientific">Pristionchus mayeri</name>
    <dbReference type="NCBI Taxonomy" id="1317129"/>
    <lineage>
        <taxon>Eukaryota</taxon>
        <taxon>Metazoa</taxon>
        <taxon>Ecdysozoa</taxon>
        <taxon>Nematoda</taxon>
        <taxon>Chromadorea</taxon>
        <taxon>Rhabditida</taxon>
        <taxon>Rhabditina</taxon>
        <taxon>Diplogasteromorpha</taxon>
        <taxon>Diplogasteroidea</taxon>
        <taxon>Neodiplogasteridae</taxon>
        <taxon>Pristionchus</taxon>
    </lineage>
</organism>
<feature type="non-terminal residue" evidence="2">
    <location>
        <position position="1"/>
    </location>
</feature>
<keyword evidence="3" id="KW-1185">Reference proteome</keyword>